<feature type="transmembrane region" description="Helical" evidence="1">
    <location>
        <begin position="60"/>
        <end position="81"/>
    </location>
</feature>
<proteinExistence type="predicted"/>
<keyword evidence="1" id="KW-1133">Transmembrane helix</keyword>
<gene>
    <name evidence="3" type="ORF">A3C90_02170</name>
</gene>
<accession>A0A1F6MQP6</accession>
<protein>
    <recommendedName>
        <fullName evidence="2">YdbS-like PH domain-containing protein</fullName>
    </recommendedName>
</protein>
<dbReference type="EMBL" id="MFQE01000006">
    <property type="protein sequence ID" value="OGH73995.1"/>
    <property type="molecule type" value="Genomic_DNA"/>
</dbReference>
<dbReference type="PANTHER" id="PTHR37938:SF1">
    <property type="entry name" value="BLL0215 PROTEIN"/>
    <property type="match status" value="1"/>
</dbReference>
<name>A0A1F6MQP6_9BACT</name>
<comment type="caution">
    <text evidence="3">The sequence shown here is derived from an EMBL/GenBank/DDBJ whole genome shotgun (WGS) entry which is preliminary data.</text>
</comment>
<dbReference type="Proteomes" id="UP000177457">
    <property type="component" value="Unassembled WGS sequence"/>
</dbReference>
<dbReference type="STRING" id="1798683.A3C90_02170"/>
<dbReference type="AlphaFoldDB" id="A0A1F6MQP6"/>
<dbReference type="Pfam" id="PF03703">
    <property type="entry name" value="bPH_2"/>
    <property type="match status" value="1"/>
</dbReference>
<evidence type="ECO:0000256" key="1">
    <source>
        <dbReference type="SAM" id="Phobius"/>
    </source>
</evidence>
<evidence type="ECO:0000259" key="2">
    <source>
        <dbReference type="Pfam" id="PF03703"/>
    </source>
</evidence>
<evidence type="ECO:0000313" key="3">
    <source>
        <dbReference type="EMBL" id="OGH73995.1"/>
    </source>
</evidence>
<feature type="transmembrane region" description="Helical" evidence="1">
    <location>
        <begin position="29"/>
        <end position="54"/>
    </location>
</feature>
<reference evidence="3 4" key="1">
    <citation type="journal article" date="2016" name="Nat. Commun.">
        <title>Thousands of microbial genomes shed light on interconnected biogeochemical processes in an aquifer system.</title>
        <authorList>
            <person name="Anantharaman K."/>
            <person name="Brown C.T."/>
            <person name="Hug L.A."/>
            <person name="Sharon I."/>
            <person name="Castelle C.J."/>
            <person name="Probst A.J."/>
            <person name="Thomas B.C."/>
            <person name="Singh A."/>
            <person name="Wilkins M.J."/>
            <person name="Karaoz U."/>
            <person name="Brodie E.L."/>
            <person name="Williams K.H."/>
            <person name="Hubbard S.S."/>
            <person name="Banfield J.F."/>
        </authorList>
    </citation>
    <scope>NUCLEOTIDE SEQUENCE [LARGE SCALE GENOMIC DNA]</scope>
</reference>
<sequence length="178" mass="20668">MHLSFLIKQKSYERVEHVLRRHPITFVPILLLFVALLAVPVVVYAMITALFPIILTDPTLYPLAVLLVSAYYLGIYLFFYAQFVDYYLDLWIVTNDRIVDIEQFGLFSRTISELDLFQIQDVTTDVHGFFATVFHYGDVSVKTASANVSIVFRNVPNPNKIREALVRLSDEDRKYHFK</sequence>
<keyword evidence="1" id="KW-0812">Transmembrane</keyword>
<dbReference type="PANTHER" id="PTHR37938">
    <property type="entry name" value="BLL0215 PROTEIN"/>
    <property type="match status" value="1"/>
</dbReference>
<dbReference type="InterPro" id="IPR005182">
    <property type="entry name" value="YdbS-like_PH"/>
</dbReference>
<keyword evidence="1" id="KW-0472">Membrane</keyword>
<feature type="domain" description="YdbS-like PH" evidence="2">
    <location>
        <begin position="91"/>
        <end position="164"/>
    </location>
</feature>
<evidence type="ECO:0000313" key="4">
    <source>
        <dbReference type="Proteomes" id="UP000177457"/>
    </source>
</evidence>
<organism evidence="3 4">
    <name type="scientific">Candidatus Magasanikbacteria bacterium RIFCSPHIGHO2_02_FULL_51_14</name>
    <dbReference type="NCBI Taxonomy" id="1798683"/>
    <lineage>
        <taxon>Bacteria</taxon>
        <taxon>Candidatus Magasanikiibacteriota</taxon>
    </lineage>
</organism>